<name>A0A8J7WCI7_9RHOB</name>
<keyword evidence="4" id="KW-0812">Transmembrane</keyword>
<dbReference type="Gene3D" id="1.10.10.1320">
    <property type="entry name" value="Anti-sigma factor, zinc-finger domain"/>
    <property type="match status" value="1"/>
</dbReference>
<keyword evidence="3" id="KW-1003">Cell membrane</keyword>
<evidence type="ECO:0000313" key="11">
    <source>
        <dbReference type="Proteomes" id="UP000681356"/>
    </source>
</evidence>
<dbReference type="Proteomes" id="UP000681356">
    <property type="component" value="Unassembled WGS sequence"/>
</dbReference>
<evidence type="ECO:0000256" key="3">
    <source>
        <dbReference type="ARBA" id="ARBA00022475"/>
    </source>
</evidence>
<evidence type="ECO:0000256" key="1">
    <source>
        <dbReference type="ARBA" id="ARBA00004167"/>
    </source>
</evidence>
<dbReference type="PANTHER" id="PTHR37461:SF1">
    <property type="entry name" value="ANTI-SIGMA-K FACTOR RSKA"/>
    <property type="match status" value="1"/>
</dbReference>
<dbReference type="Pfam" id="PF10099">
    <property type="entry name" value="RskA_C"/>
    <property type="match status" value="1"/>
</dbReference>
<dbReference type="InterPro" id="IPR041916">
    <property type="entry name" value="Anti_sigma_zinc_sf"/>
</dbReference>
<evidence type="ECO:0000259" key="9">
    <source>
        <dbReference type="Pfam" id="PF10099"/>
    </source>
</evidence>
<dbReference type="InterPro" id="IPR051474">
    <property type="entry name" value="Anti-sigma-K/W_factor"/>
</dbReference>
<keyword evidence="11" id="KW-1185">Reference proteome</keyword>
<gene>
    <name evidence="10" type="ORF">KB874_03405</name>
</gene>
<keyword evidence="5" id="KW-1133">Transmembrane helix</keyword>
<dbReference type="GO" id="GO:0016989">
    <property type="term" value="F:sigma factor antagonist activity"/>
    <property type="evidence" value="ECO:0007669"/>
    <property type="project" value="TreeGrafter"/>
</dbReference>
<evidence type="ECO:0000256" key="2">
    <source>
        <dbReference type="ARBA" id="ARBA00004236"/>
    </source>
</evidence>
<evidence type="ECO:0000313" key="10">
    <source>
        <dbReference type="EMBL" id="MBS0123171.1"/>
    </source>
</evidence>
<feature type="domain" description="Anti-sigma K factor RskA C-terminal" evidence="9">
    <location>
        <begin position="97"/>
        <end position="220"/>
    </location>
</feature>
<dbReference type="InterPro" id="IPR018764">
    <property type="entry name" value="RskA_C"/>
</dbReference>
<protein>
    <recommendedName>
        <fullName evidence="8">Regulator of SigK</fullName>
    </recommendedName>
    <alternativeName>
        <fullName evidence="7">Sigma-K anti-sigma factor RskA</fullName>
    </alternativeName>
</protein>
<evidence type="ECO:0000256" key="6">
    <source>
        <dbReference type="ARBA" id="ARBA00023136"/>
    </source>
</evidence>
<evidence type="ECO:0000256" key="8">
    <source>
        <dbReference type="ARBA" id="ARBA00030803"/>
    </source>
</evidence>
<organism evidence="10 11">
    <name type="scientific">Thetidibacter halocola</name>
    <dbReference type="NCBI Taxonomy" id="2827239"/>
    <lineage>
        <taxon>Bacteria</taxon>
        <taxon>Pseudomonadati</taxon>
        <taxon>Pseudomonadota</taxon>
        <taxon>Alphaproteobacteria</taxon>
        <taxon>Rhodobacterales</taxon>
        <taxon>Roseobacteraceae</taxon>
        <taxon>Thetidibacter</taxon>
    </lineage>
</organism>
<dbReference type="AlphaFoldDB" id="A0A8J7WCI7"/>
<keyword evidence="6" id="KW-0472">Membrane</keyword>
<evidence type="ECO:0000256" key="5">
    <source>
        <dbReference type="ARBA" id="ARBA00022989"/>
    </source>
</evidence>
<dbReference type="GO" id="GO:0006417">
    <property type="term" value="P:regulation of translation"/>
    <property type="evidence" value="ECO:0007669"/>
    <property type="project" value="TreeGrafter"/>
</dbReference>
<accession>A0A8J7WCI7</accession>
<evidence type="ECO:0000256" key="4">
    <source>
        <dbReference type="ARBA" id="ARBA00022692"/>
    </source>
</evidence>
<comment type="caution">
    <text evidence="10">The sequence shown here is derived from an EMBL/GenBank/DDBJ whole genome shotgun (WGS) entry which is preliminary data.</text>
</comment>
<reference evidence="10" key="1">
    <citation type="submission" date="2021-04" db="EMBL/GenBank/DDBJ databases">
        <authorList>
            <person name="Yoon J."/>
        </authorList>
    </citation>
    <scope>NUCLEOTIDE SEQUENCE</scope>
    <source>
        <strain evidence="10">KMU-90</strain>
    </source>
</reference>
<evidence type="ECO:0000256" key="7">
    <source>
        <dbReference type="ARBA" id="ARBA00029829"/>
    </source>
</evidence>
<dbReference type="RefSeq" id="WP_212535127.1">
    <property type="nucleotide sequence ID" value="NZ_JAGTUU010000001.1"/>
</dbReference>
<dbReference type="EMBL" id="JAGTUU010000001">
    <property type="protein sequence ID" value="MBS0123171.1"/>
    <property type="molecule type" value="Genomic_DNA"/>
</dbReference>
<dbReference type="PANTHER" id="PTHR37461">
    <property type="entry name" value="ANTI-SIGMA-K FACTOR RSKA"/>
    <property type="match status" value="1"/>
</dbReference>
<sequence length="230" mass="24566">MTDPQDTDLSGGWEAMAAEYVLGLLSKDEVRAFERQMATDPDLEQDVAAWTEYFATMTDDLPEVAPPPQVLNRIEQRLFSTPRPSIWRQLMPYLGGAVAAALLAWVVVGTDLLGPTRPHLYADLVADEQGYRLLAHWAPDSQTFMLRRDAGGVPQDAALEIWLIADAGAAPVSVGLMTPDTLTQIPVPEALVPLMTDGATVAISLEPPGGSPTGQPTGPVLALGTLAVRG</sequence>
<comment type="subcellular location">
    <subcellularLocation>
        <location evidence="2">Cell membrane</location>
    </subcellularLocation>
    <subcellularLocation>
        <location evidence="1">Membrane</location>
        <topology evidence="1">Single-pass membrane protein</topology>
    </subcellularLocation>
</comment>
<dbReference type="GO" id="GO:0005886">
    <property type="term" value="C:plasma membrane"/>
    <property type="evidence" value="ECO:0007669"/>
    <property type="project" value="UniProtKB-SubCell"/>
</dbReference>
<proteinExistence type="predicted"/>